<protein>
    <recommendedName>
        <fullName evidence="3">DDE Tnp4 domain-containing protein</fullName>
    </recommendedName>
</protein>
<evidence type="ECO:0008006" key="3">
    <source>
        <dbReference type="Google" id="ProtNLM"/>
    </source>
</evidence>
<dbReference type="EMBL" id="BTFZ01000011">
    <property type="protein sequence ID" value="GMM36987.1"/>
    <property type="molecule type" value="Genomic_DNA"/>
</dbReference>
<evidence type="ECO:0000313" key="2">
    <source>
        <dbReference type="Proteomes" id="UP001360560"/>
    </source>
</evidence>
<dbReference type="GeneID" id="90074962"/>
<gene>
    <name evidence="1" type="ORF">DASC09_043120</name>
</gene>
<keyword evidence="2" id="KW-1185">Reference proteome</keyword>
<dbReference type="Proteomes" id="UP001360560">
    <property type="component" value="Unassembled WGS sequence"/>
</dbReference>
<comment type="caution">
    <text evidence="1">The sequence shown here is derived from an EMBL/GenBank/DDBJ whole genome shotgun (WGS) entry which is preliminary data.</text>
</comment>
<organism evidence="1 2">
    <name type="scientific">Saccharomycopsis crataegensis</name>
    <dbReference type="NCBI Taxonomy" id="43959"/>
    <lineage>
        <taxon>Eukaryota</taxon>
        <taxon>Fungi</taxon>
        <taxon>Dikarya</taxon>
        <taxon>Ascomycota</taxon>
        <taxon>Saccharomycotina</taxon>
        <taxon>Saccharomycetes</taxon>
        <taxon>Saccharomycopsidaceae</taxon>
        <taxon>Saccharomycopsis</taxon>
    </lineage>
</organism>
<evidence type="ECO:0000313" key="1">
    <source>
        <dbReference type="EMBL" id="GMM36987.1"/>
    </source>
</evidence>
<dbReference type="AlphaFoldDB" id="A0AAV5QQ51"/>
<sequence>MLLTRLAIPNRFYDLSVKFGKSMSAISTDVKHLALYISDTLGYLLNVNSYKIDEERKRVLKKEGQDLQSYHYYSDLCFFLYGTVVQIRDPTKKKNAKPSNNGHKNNYCLNQVLLGTDNIIYGLEGPVAGSVHDLRHFKK</sequence>
<dbReference type="RefSeq" id="XP_064853983.1">
    <property type="nucleotide sequence ID" value="XM_064997911.1"/>
</dbReference>
<reference evidence="1 2" key="1">
    <citation type="journal article" date="2023" name="Elife">
        <title>Identification of key yeast species and microbe-microbe interactions impacting larval growth of Drosophila in the wild.</title>
        <authorList>
            <person name="Mure A."/>
            <person name="Sugiura Y."/>
            <person name="Maeda R."/>
            <person name="Honda K."/>
            <person name="Sakurai N."/>
            <person name="Takahashi Y."/>
            <person name="Watada M."/>
            <person name="Katoh T."/>
            <person name="Gotoh A."/>
            <person name="Gotoh Y."/>
            <person name="Taniguchi I."/>
            <person name="Nakamura K."/>
            <person name="Hayashi T."/>
            <person name="Katayama T."/>
            <person name="Uemura T."/>
            <person name="Hattori Y."/>
        </authorList>
    </citation>
    <scope>NUCLEOTIDE SEQUENCE [LARGE SCALE GENOMIC DNA]</scope>
    <source>
        <strain evidence="1 2">SC-9</strain>
    </source>
</reference>
<accession>A0AAV5QQ51</accession>
<proteinExistence type="predicted"/>
<name>A0AAV5QQ51_9ASCO</name>